<reference evidence="3" key="1">
    <citation type="submission" date="2015-07" db="EMBL/GenBank/DDBJ databases">
        <title>MeaNS - Measles Nucleotide Surveillance Program.</title>
        <authorList>
            <person name="Tran T."/>
            <person name="Druce J."/>
        </authorList>
    </citation>
    <scope>NUCLEOTIDE SEQUENCE</scope>
    <source>
        <strain evidence="3">UCB-OBI-ISO-001</strain>
        <tissue evidence="3">Gonad</tissue>
    </source>
</reference>
<dbReference type="OrthoDB" id="2333384at2759"/>
<dbReference type="InterPro" id="IPR014752">
    <property type="entry name" value="Arrestin-like_C"/>
</dbReference>
<dbReference type="EMBL" id="KQ426456">
    <property type="protein sequence ID" value="KOF68257.1"/>
    <property type="molecule type" value="Genomic_DNA"/>
</dbReference>
<protein>
    <recommendedName>
        <fullName evidence="2">Arrestin C-terminal-like domain-containing protein</fullName>
    </recommendedName>
</protein>
<dbReference type="SMART" id="SM01017">
    <property type="entry name" value="Arrestin_C"/>
    <property type="match status" value="1"/>
</dbReference>
<dbReference type="Gene3D" id="2.60.40.640">
    <property type="match status" value="2"/>
</dbReference>
<proteinExistence type="inferred from homology"/>
<dbReference type="InterPro" id="IPR014756">
    <property type="entry name" value="Ig_E-set"/>
</dbReference>
<name>A0A0L8FU80_OCTBM</name>
<dbReference type="PANTHER" id="PTHR11188:SF176">
    <property type="entry name" value="ARRESTIN DOMAIN-CONTAINING PROTEIN 1"/>
    <property type="match status" value="1"/>
</dbReference>
<dbReference type="Pfam" id="PF00339">
    <property type="entry name" value="Arrestin_N"/>
    <property type="match status" value="1"/>
</dbReference>
<comment type="similarity">
    <text evidence="1">Belongs to the arrestin family.</text>
</comment>
<evidence type="ECO:0000259" key="2">
    <source>
        <dbReference type="SMART" id="SM01017"/>
    </source>
</evidence>
<dbReference type="InterPro" id="IPR011022">
    <property type="entry name" value="Arrestin_C-like"/>
</dbReference>
<dbReference type="SUPFAM" id="SSF81296">
    <property type="entry name" value="E set domains"/>
    <property type="match status" value="2"/>
</dbReference>
<dbReference type="GO" id="GO:0005737">
    <property type="term" value="C:cytoplasm"/>
    <property type="evidence" value="ECO:0007669"/>
    <property type="project" value="TreeGrafter"/>
</dbReference>
<dbReference type="Pfam" id="PF02752">
    <property type="entry name" value="Arrestin_C"/>
    <property type="match status" value="1"/>
</dbReference>
<dbReference type="PANTHER" id="PTHR11188">
    <property type="entry name" value="ARRESTIN DOMAIN CONTAINING PROTEIN"/>
    <property type="match status" value="1"/>
</dbReference>
<gene>
    <name evidence="3" type="ORF">OCBIM_22007788mg</name>
</gene>
<dbReference type="AlphaFoldDB" id="A0A0L8FU80"/>
<accession>A0A0L8FU80</accession>
<feature type="domain" description="Arrestin C-terminal-like" evidence="2">
    <location>
        <begin position="172"/>
        <end position="312"/>
    </location>
</feature>
<dbReference type="InterPro" id="IPR050357">
    <property type="entry name" value="Arrestin_domain-protein"/>
</dbReference>
<dbReference type="KEGG" id="obi:106881109"/>
<dbReference type="GO" id="GO:0015031">
    <property type="term" value="P:protein transport"/>
    <property type="evidence" value="ECO:0007669"/>
    <property type="project" value="TreeGrafter"/>
</dbReference>
<evidence type="ECO:0000256" key="1">
    <source>
        <dbReference type="ARBA" id="ARBA00005298"/>
    </source>
</evidence>
<evidence type="ECO:0000313" key="3">
    <source>
        <dbReference type="EMBL" id="KOF68257.1"/>
    </source>
</evidence>
<sequence length="458" mass="50971">MGATELFEIELADNQECHYSGTTLSGQVKIDLAYPLDVSGITLAFKGYGKAKWTSSDSNNDDIVYASSSTYIDEKIPLYGTPDQLELHRMDSGEYRYPFTFNIPPMVPSSCSGDRGKVKYKLIAVIQRFWKSYIENEKVIKIFRPLDLNAEPGPSLEIKVQDIMDASCCCLSDGNIFAKLCVKKNRFAVGEVIDFDIELMNRSNRNISSGTLRLQQIVVFSARRTDGVDPDSYDFTKVKKEKNYIDIYKTGKVQPYEQYKATEKVRIPPVATSHLEGCEFINVIYRVQFLPEHVGCCSEPLEHDIIIGTIPYTGVSVPQSEVNAAQDALQNAATNLPPPPLSQSVVRIQPGRMPPPPPGFIIDFLSEDPPSYTECLLQDLAAARASSSQNIQKEKVELGTVPMEKPPIPSYTPSFPTDDELTELMNHSSRTTTITTTNTTNININNNSTTANSDFDNI</sequence>
<dbReference type="STRING" id="37653.A0A0L8FU80"/>
<organism evidence="3">
    <name type="scientific">Octopus bimaculoides</name>
    <name type="common">California two-spotted octopus</name>
    <dbReference type="NCBI Taxonomy" id="37653"/>
    <lineage>
        <taxon>Eukaryota</taxon>
        <taxon>Metazoa</taxon>
        <taxon>Spiralia</taxon>
        <taxon>Lophotrochozoa</taxon>
        <taxon>Mollusca</taxon>
        <taxon>Cephalopoda</taxon>
        <taxon>Coleoidea</taxon>
        <taxon>Octopodiformes</taxon>
        <taxon>Octopoda</taxon>
        <taxon>Incirrata</taxon>
        <taxon>Octopodidae</taxon>
        <taxon>Octopus</taxon>
    </lineage>
</organism>
<dbReference type="InterPro" id="IPR011021">
    <property type="entry name" value="Arrestin-like_N"/>
</dbReference>